<protein>
    <submittedName>
        <fullName evidence="6">Cobalt permease</fullName>
    </submittedName>
</protein>
<keyword evidence="9" id="KW-1185">Reference proteome</keyword>
<reference evidence="6 8" key="2">
    <citation type="submission" date="2016-02" db="EMBL/GenBank/DDBJ databases">
        <title>Complete Genome Sequence of Propionibacterium acidipropionici ATCC 55737.</title>
        <authorList>
            <person name="Luna Flores C.H."/>
            <person name="Nielsen L.K."/>
            <person name="Marcellin E."/>
        </authorList>
    </citation>
    <scope>NUCLEOTIDE SEQUENCE [LARGE SCALE GENOMIC DNA]</scope>
    <source>
        <strain evidence="6 8">ATCC 55737</strain>
    </source>
</reference>
<evidence type="ECO:0000313" key="8">
    <source>
        <dbReference type="Proteomes" id="UP000075221"/>
    </source>
</evidence>
<dbReference type="InterPro" id="IPR003339">
    <property type="entry name" value="ABC/ECF_trnsptr_transmembrane"/>
</dbReference>
<evidence type="ECO:0000256" key="4">
    <source>
        <dbReference type="ARBA" id="ARBA00023136"/>
    </source>
</evidence>
<dbReference type="CDD" id="cd16914">
    <property type="entry name" value="EcfT"/>
    <property type="match status" value="1"/>
</dbReference>
<evidence type="ECO:0000313" key="6">
    <source>
        <dbReference type="EMBL" id="AMS04273.1"/>
    </source>
</evidence>
<feature type="transmembrane region" description="Helical" evidence="5">
    <location>
        <begin position="142"/>
        <end position="163"/>
    </location>
</feature>
<dbReference type="AlphaFoldDB" id="A0AAC9AMW8"/>
<gene>
    <name evidence="7" type="ORF">A8L58_02465</name>
    <name evidence="6" type="ORF">AXH35_00995</name>
</gene>
<evidence type="ECO:0000256" key="5">
    <source>
        <dbReference type="SAM" id="Phobius"/>
    </source>
</evidence>
<evidence type="ECO:0000256" key="2">
    <source>
        <dbReference type="ARBA" id="ARBA00022692"/>
    </source>
</evidence>
<dbReference type="Pfam" id="PF02361">
    <property type="entry name" value="CbiQ"/>
    <property type="match status" value="1"/>
</dbReference>
<evidence type="ECO:0000256" key="3">
    <source>
        <dbReference type="ARBA" id="ARBA00022989"/>
    </source>
</evidence>
<accession>A0AAC9AMW8</accession>
<dbReference type="Proteomes" id="UP000075221">
    <property type="component" value="Chromosome"/>
</dbReference>
<feature type="transmembrane region" description="Helical" evidence="5">
    <location>
        <begin position="21"/>
        <end position="38"/>
    </location>
</feature>
<dbReference type="PANTHER" id="PTHR33514">
    <property type="entry name" value="PROTEIN ABCI12, CHLOROPLASTIC"/>
    <property type="match status" value="1"/>
</dbReference>
<evidence type="ECO:0000313" key="9">
    <source>
        <dbReference type="Proteomes" id="UP000178666"/>
    </source>
</evidence>
<name>A0AAC9AMW8_9ACTN</name>
<feature type="transmembrane region" description="Helical" evidence="5">
    <location>
        <begin position="44"/>
        <end position="61"/>
    </location>
</feature>
<dbReference type="EMBL" id="CP014352">
    <property type="protein sequence ID" value="AMS04273.1"/>
    <property type="molecule type" value="Genomic_DNA"/>
</dbReference>
<dbReference type="Proteomes" id="UP000178666">
    <property type="component" value="Chromosome"/>
</dbReference>
<reference evidence="7 9" key="1">
    <citation type="journal article" date="2016" name="Plant Dis.">
        <title>Improved production of propionic acid using genome shuffling.</title>
        <authorList>
            <person name="Luna-Flores C.H."/>
            <person name="Palfreyman R.W."/>
            <person name="Kromer J.O."/>
            <person name="Nielsen L.K."/>
            <person name="Marcellin E."/>
        </authorList>
    </citation>
    <scope>NUCLEOTIDE SEQUENCE [LARGE SCALE GENOMIC DNA]</scope>
    <source>
        <strain evidence="7 9">F3E8</strain>
    </source>
</reference>
<dbReference type="GO" id="GO:0005886">
    <property type="term" value="C:plasma membrane"/>
    <property type="evidence" value="ECO:0007669"/>
    <property type="project" value="UniProtKB-ARBA"/>
</dbReference>
<comment type="subcellular location">
    <subcellularLocation>
        <location evidence="1">Membrane</location>
        <topology evidence="1">Multi-pass membrane protein</topology>
    </subcellularLocation>
</comment>
<dbReference type="EMBL" id="CP015970">
    <property type="protein sequence ID" value="AOZ45766.1"/>
    <property type="molecule type" value="Genomic_DNA"/>
</dbReference>
<keyword evidence="2 5" id="KW-0812">Transmembrane</keyword>
<organism evidence="6 8">
    <name type="scientific">Acidipropionibacterium acidipropionici</name>
    <dbReference type="NCBI Taxonomy" id="1748"/>
    <lineage>
        <taxon>Bacteria</taxon>
        <taxon>Bacillati</taxon>
        <taxon>Actinomycetota</taxon>
        <taxon>Actinomycetes</taxon>
        <taxon>Propionibacteriales</taxon>
        <taxon>Propionibacteriaceae</taxon>
        <taxon>Acidipropionibacterium</taxon>
    </lineage>
</organism>
<proteinExistence type="predicted"/>
<evidence type="ECO:0000313" key="7">
    <source>
        <dbReference type="EMBL" id="AOZ45766.1"/>
    </source>
</evidence>
<keyword evidence="3 5" id="KW-1133">Transmembrane helix</keyword>
<dbReference type="PANTHER" id="PTHR33514:SF13">
    <property type="entry name" value="PROTEIN ABCI12, CHLOROPLASTIC"/>
    <property type="match status" value="1"/>
</dbReference>
<keyword evidence="4 5" id="KW-0472">Membrane</keyword>
<sequence length="217" mass="23710">MNRARDYLGFYRPGATAAHRMPVWGKYLLVLGIGVLPFVLRMWWFSLGCLAAAVLVCLLLARMPARVALRLGPALWVMNGLVVAYHAVFTDWRRGVVYAASLMACLYMARMLTSTTSPDALMDAIAACARPFARVGARPEKFALAVTLMWTTIPYMLTAFLSIRDAARARGLERSSWRFVLPTVVGMVGHALELGDALRARGLGDAPVAAAREPVGL</sequence>
<dbReference type="RefSeq" id="WP_062818821.1">
    <property type="nucleotide sequence ID" value="NZ_CP014352.1"/>
</dbReference>
<feature type="transmembrane region" description="Helical" evidence="5">
    <location>
        <begin position="68"/>
        <end position="89"/>
    </location>
</feature>
<evidence type="ECO:0000256" key="1">
    <source>
        <dbReference type="ARBA" id="ARBA00004141"/>
    </source>
</evidence>